<dbReference type="EC" id="2.3.1.16" evidence="10"/>
<keyword evidence="9 13" id="KW-0012">Acyltransferase</keyword>
<evidence type="ECO:0000256" key="7">
    <source>
        <dbReference type="ARBA" id="ARBA00023098"/>
    </source>
</evidence>
<keyword evidence="6" id="KW-0809">Transit peptide</keyword>
<dbReference type="InterPro" id="IPR016039">
    <property type="entry name" value="Thiolase-like"/>
</dbReference>
<dbReference type="InterPro" id="IPR002155">
    <property type="entry name" value="Thiolase"/>
</dbReference>
<dbReference type="InterPro" id="IPR020610">
    <property type="entry name" value="Thiolase_AS"/>
</dbReference>
<dbReference type="AlphaFoldDB" id="A0A7W7AEY0"/>
<evidence type="ECO:0000259" key="14">
    <source>
        <dbReference type="Pfam" id="PF00108"/>
    </source>
</evidence>
<organism evidence="16 17">
    <name type="scientific">Novosphingobium taihuense</name>
    <dbReference type="NCBI Taxonomy" id="260085"/>
    <lineage>
        <taxon>Bacteria</taxon>
        <taxon>Pseudomonadati</taxon>
        <taxon>Pseudomonadota</taxon>
        <taxon>Alphaproteobacteria</taxon>
        <taxon>Sphingomonadales</taxon>
        <taxon>Sphingomonadaceae</taxon>
        <taxon>Novosphingobium</taxon>
    </lineage>
</organism>
<evidence type="ECO:0000256" key="6">
    <source>
        <dbReference type="ARBA" id="ARBA00022946"/>
    </source>
</evidence>
<dbReference type="PANTHER" id="PTHR43853">
    <property type="entry name" value="3-KETOACYL-COA THIOLASE, PEROXISOMAL"/>
    <property type="match status" value="1"/>
</dbReference>
<gene>
    <name evidence="16" type="ORF">GGR37_003305</name>
</gene>
<dbReference type="FunFam" id="3.40.47.10:FF:000010">
    <property type="entry name" value="Acetyl-CoA acetyltransferase (Thiolase)"/>
    <property type="match status" value="1"/>
</dbReference>
<protein>
    <recommendedName>
        <fullName evidence="10">acetyl-CoA C-acyltransferase</fullName>
        <ecNumber evidence="10">2.3.1.16</ecNumber>
    </recommendedName>
</protein>
<keyword evidence="17" id="KW-1185">Reference proteome</keyword>
<dbReference type="GO" id="GO:0003988">
    <property type="term" value="F:acetyl-CoA C-acyltransferase activity"/>
    <property type="evidence" value="ECO:0007669"/>
    <property type="project" value="UniProtKB-EC"/>
</dbReference>
<evidence type="ECO:0000313" key="17">
    <source>
        <dbReference type="Proteomes" id="UP000538566"/>
    </source>
</evidence>
<evidence type="ECO:0000256" key="12">
    <source>
        <dbReference type="PIRSR" id="PIRSR000429-1"/>
    </source>
</evidence>
<evidence type="ECO:0000256" key="4">
    <source>
        <dbReference type="ARBA" id="ARBA00022752"/>
    </source>
</evidence>
<dbReference type="GO" id="GO:0010124">
    <property type="term" value="P:phenylacetate catabolic process"/>
    <property type="evidence" value="ECO:0007669"/>
    <property type="project" value="TreeGrafter"/>
</dbReference>
<proteinExistence type="inferred from homology"/>
<sequence>MSQAVIVSTARTAIGKAGRGALNNLDGAELGALVIREAVKRAGLEGPEVEDVLLGAARLEGPQGGNVARMAALRAGLPITVPGFALDRKCASGLNTIALAAQRIMAGEGDIYVAGGLDSCSLALPNTRTDRLENPWLKANVRGIYDSMIQTAETVASRYGISRDVQDEYSLLSQQRIAAAQAEGRLDAEIVPVTVTKLVKDKSGAVTGEEEVTLTKDEGNRPETTLEGLSSLRTVVEGGCITAGNASQLSDGSSVCVVMSDTEAARRGLEPLGIFRGFAIAACEPDEMGIGPVFAVPKLLKRAGLTVGDIGIWELNEAFAVQVLYCRDQLGVDPARLNVDGGAIAIGHPFGMSGSRMTGHALIEGKRRGEKYAVVTMCVAGGMGAAGLFEIV</sequence>
<feature type="active site" description="Acyl-thioester intermediate" evidence="12">
    <location>
        <position position="90"/>
    </location>
</feature>
<dbReference type="InterPro" id="IPR020617">
    <property type="entry name" value="Thiolase_C"/>
</dbReference>
<feature type="domain" description="Thiolase C-terminal" evidence="15">
    <location>
        <begin position="270"/>
        <end position="390"/>
    </location>
</feature>
<dbReference type="NCBIfam" id="TIGR01930">
    <property type="entry name" value="AcCoA-C-Actrans"/>
    <property type="match status" value="1"/>
</dbReference>
<keyword evidence="3 13" id="KW-0808">Transferase</keyword>
<dbReference type="Pfam" id="PF00108">
    <property type="entry name" value="Thiolase_N"/>
    <property type="match status" value="1"/>
</dbReference>
<dbReference type="GO" id="GO:0006635">
    <property type="term" value="P:fatty acid beta-oxidation"/>
    <property type="evidence" value="ECO:0007669"/>
    <property type="project" value="TreeGrafter"/>
</dbReference>
<dbReference type="PIRSF" id="PIRSF000429">
    <property type="entry name" value="Ac-CoA_Ac_transf"/>
    <property type="match status" value="1"/>
</dbReference>
<evidence type="ECO:0000256" key="8">
    <source>
        <dbReference type="ARBA" id="ARBA00023140"/>
    </source>
</evidence>
<comment type="subcellular location">
    <subcellularLocation>
        <location evidence="1">Peroxisome</location>
    </subcellularLocation>
</comment>
<feature type="active site" description="Proton acceptor" evidence="12">
    <location>
        <position position="348"/>
    </location>
</feature>
<evidence type="ECO:0000313" key="16">
    <source>
        <dbReference type="EMBL" id="MBB4615015.1"/>
    </source>
</evidence>
<dbReference type="Gene3D" id="3.40.47.10">
    <property type="match status" value="1"/>
</dbReference>
<keyword evidence="7" id="KW-0443">Lipid metabolism</keyword>
<dbReference type="CDD" id="cd00751">
    <property type="entry name" value="thiolase"/>
    <property type="match status" value="1"/>
</dbReference>
<dbReference type="PROSITE" id="PS00737">
    <property type="entry name" value="THIOLASE_2"/>
    <property type="match status" value="1"/>
</dbReference>
<dbReference type="OrthoDB" id="7181944at2"/>
<name>A0A7W7AEY0_9SPHN</name>
<dbReference type="GO" id="GO:0005737">
    <property type="term" value="C:cytoplasm"/>
    <property type="evidence" value="ECO:0007669"/>
    <property type="project" value="UniProtKB-ARBA"/>
</dbReference>
<comment type="pathway">
    <text evidence="11">Metabolic intermediate biosynthesis; (R)-mevalonate biosynthesis; (R)-mevalonate from acetyl-CoA: step 1/3.</text>
</comment>
<dbReference type="InterPro" id="IPR050215">
    <property type="entry name" value="Thiolase-like_sf_Thiolase"/>
</dbReference>
<evidence type="ECO:0000256" key="5">
    <source>
        <dbReference type="ARBA" id="ARBA00022832"/>
    </source>
</evidence>
<dbReference type="InterPro" id="IPR020616">
    <property type="entry name" value="Thiolase_N"/>
</dbReference>
<accession>A0A7W7AEY0</accession>
<dbReference type="InterPro" id="IPR020613">
    <property type="entry name" value="Thiolase_CS"/>
</dbReference>
<evidence type="ECO:0000256" key="2">
    <source>
        <dbReference type="ARBA" id="ARBA00010982"/>
    </source>
</evidence>
<keyword evidence="8" id="KW-0576">Peroxisome</keyword>
<feature type="active site" description="Proton acceptor" evidence="12">
    <location>
        <position position="378"/>
    </location>
</feature>
<dbReference type="PROSITE" id="PS00099">
    <property type="entry name" value="THIOLASE_3"/>
    <property type="match status" value="1"/>
</dbReference>
<reference evidence="16 17" key="1">
    <citation type="submission" date="2020-08" db="EMBL/GenBank/DDBJ databases">
        <title>Genomic Encyclopedia of Type Strains, Phase IV (KMG-IV): sequencing the most valuable type-strain genomes for metagenomic binning, comparative biology and taxonomic classification.</title>
        <authorList>
            <person name="Goeker M."/>
        </authorList>
    </citation>
    <scope>NUCLEOTIDE SEQUENCE [LARGE SCALE GENOMIC DNA]</scope>
    <source>
        <strain evidence="16 17">DSM 17507</strain>
    </source>
</reference>
<dbReference type="SUPFAM" id="SSF53901">
    <property type="entry name" value="Thiolase-like"/>
    <property type="match status" value="2"/>
</dbReference>
<evidence type="ECO:0000256" key="1">
    <source>
        <dbReference type="ARBA" id="ARBA00004275"/>
    </source>
</evidence>
<keyword evidence="4" id="KW-0583">PHB biosynthesis</keyword>
<dbReference type="EMBL" id="JACHOA010000006">
    <property type="protein sequence ID" value="MBB4615015.1"/>
    <property type="molecule type" value="Genomic_DNA"/>
</dbReference>
<feature type="domain" description="Thiolase N-terminal" evidence="14">
    <location>
        <begin position="5"/>
        <end position="261"/>
    </location>
</feature>
<dbReference type="GO" id="GO:0042619">
    <property type="term" value="P:poly-hydroxybutyrate biosynthetic process"/>
    <property type="evidence" value="ECO:0007669"/>
    <property type="project" value="UniProtKB-KW"/>
</dbReference>
<evidence type="ECO:0000259" key="15">
    <source>
        <dbReference type="Pfam" id="PF02803"/>
    </source>
</evidence>
<evidence type="ECO:0000256" key="3">
    <source>
        <dbReference type="ARBA" id="ARBA00022679"/>
    </source>
</evidence>
<dbReference type="Proteomes" id="UP000538566">
    <property type="component" value="Unassembled WGS sequence"/>
</dbReference>
<evidence type="ECO:0000256" key="10">
    <source>
        <dbReference type="ARBA" id="ARBA00024073"/>
    </source>
</evidence>
<keyword evidence="5" id="KW-0276">Fatty acid metabolism</keyword>
<evidence type="ECO:0000256" key="9">
    <source>
        <dbReference type="ARBA" id="ARBA00023315"/>
    </source>
</evidence>
<comment type="caution">
    <text evidence="16">The sequence shown here is derived from an EMBL/GenBank/DDBJ whole genome shotgun (WGS) entry which is preliminary data.</text>
</comment>
<comment type="similarity">
    <text evidence="2 13">Belongs to the thiolase-like superfamily. Thiolase family.</text>
</comment>
<evidence type="ECO:0000256" key="13">
    <source>
        <dbReference type="RuleBase" id="RU003557"/>
    </source>
</evidence>
<dbReference type="RefSeq" id="WP_144905883.1">
    <property type="nucleotide sequence ID" value="NZ_JACHOA010000006.1"/>
</dbReference>
<dbReference type="PANTHER" id="PTHR43853:SF8">
    <property type="entry name" value="3-KETOACYL-COA THIOLASE, PEROXISOMAL"/>
    <property type="match status" value="1"/>
</dbReference>
<dbReference type="Pfam" id="PF02803">
    <property type="entry name" value="Thiolase_C"/>
    <property type="match status" value="1"/>
</dbReference>
<evidence type="ECO:0000256" key="11">
    <source>
        <dbReference type="ARBA" id="ARBA00037924"/>
    </source>
</evidence>